<dbReference type="InterPro" id="IPR029052">
    <property type="entry name" value="Metallo-depent_PP-like"/>
</dbReference>
<dbReference type="STRING" id="1675527.AIOL_002456"/>
<dbReference type="InterPro" id="IPR051693">
    <property type="entry name" value="UPF0046_metallophosphoest"/>
</dbReference>
<sequence length="125" mass="13418">MLHDTSVTISGVKFYGAPWVPELSRHAFYANERALRAAWLKIPADVDVLITHTPPAGVLDVSSRGQSLGCPLLAGRVKALGPRLHCFGHVHASAGVQVQESTTFVNATSVNSALEIANLPFEFEL</sequence>
<dbReference type="PANTHER" id="PTHR12905:SF19">
    <property type="entry name" value="UPF0046 PROTEIN K07C11.7"/>
    <property type="match status" value="1"/>
</dbReference>
<name>A0A0J9E3W2_9RHOB</name>
<protein>
    <recommendedName>
        <fullName evidence="3">Phosphoesterase</fullName>
    </recommendedName>
</protein>
<dbReference type="SUPFAM" id="SSF56300">
    <property type="entry name" value="Metallo-dependent phosphatases"/>
    <property type="match status" value="1"/>
</dbReference>
<dbReference type="Gene3D" id="3.60.21.10">
    <property type="match status" value="1"/>
</dbReference>
<dbReference type="PANTHER" id="PTHR12905">
    <property type="entry name" value="METALLOPHOSPHOESTERASE"/>
    <property type="match status" value="1"/>
</dbReference>
<gene>
    <name evidence="1" type="ORF">AIOL_002456</name>
</gene>
<accession>A0A0J9E3W2</accession>
<dbReference type="AlphaFoldDB" id="A0A0J9E3W2"/>
<reference evidence="1 2" key="1">
    <citation type="submission" date="2015-06" db="EMBL/GenBank/DDBJ databases">
        <title>Draft genome sequence of an Alphaproteobacteria species associated to the Mediterranean sponge Oscarella lobularis.</title>
        <authorList>
            <person name="Jourda C."/>
            <person name="Santini S."/>
            <person name="Claverie J.-M."/>
        </authorList>
    </citation>
    <scope>NUCLEOTIDE SEQUENCE [LARGE SCALE GENOMIC DNA]</scope>
    <source>
        <strain evidence="1">IGS</strain>
    </source>
</reference>
<keyword evidence="2" id="KW-1185">Reference proteome</keyword>
<dbReference type="EMBL" id="LFTY01000002">
    <property type="protein sequence ID" value="KMW57491.1"/>
    <property type="molecule type" value="Genomic_DNA"/>
</dbReference>
<organism evidence="1 2">
    <name type="scientific">Candidatus Rhodobacter oscarellae</name>
    <dbReference type="NCBI Taxonomy" id="1675527"/>
    <lineage>
        <taxon>Bacteria</taxon>
        <taxon>Pseudomonadati</taxon>
        <taxon>Pseudomonadota</taxon>
        <taxon>Alphaproteobacteria</taxon>
        <taxon>Rhodobacterales</taxon>
        <taxon>Rhodobacter group</taxon>
        <taxon>Rhodobacter</taxon>
    </lineage>
</organism>
<dbReference type="Proteomes" id="UP000037178">
    <property type="component" value="Unassembled WGS sequence"/>
</dbReference>
<evidence type="ECO:0000313" key="1">
    <source>
        <dbReference type="EMBL" id="KMW57491.1"/>
    </source>
</evidence>
<dbReference type="PATRIC" id="fig|1675527.3.peg.2577"/>
<comment type="caution">
    <text evidence="1">The sequence shown here is derived from an EMBL/GenBank/DDBJ whole genome shotgun (WGS) entry which is preliminary data.</text>
</comment>
<evidence type="ECO:0008006" key="3">
    <source>
        <dbReference type="Google" id="ProtNLM"/>
    </source>
</evidence>
<proteinExistence type="predicted"/>
<evidence type="ECO:0000313" key="2">
    <source>
        <dbReference type="Proteomes" id="UP000037178"/>
    </source>
</evidence>